<feature type="transmembrane region" description="Helical" evidence="9">
    <location>
        <begin position="183"/>
        <end position="204"/>
    </location>
</feature>
<evidence type="ECO:0000256" key="2">
    <source>
        <dbReference type="ARBA" id="ARBA00022448"/>
    </source>
</evidence>
<comment type="subcellular location">
    <subcellularLocation>
        <location evidence="1 9">Cell membrane</location>
        <topology evidence="1 9">Multi-pass membrane protein</topology>
    </subcellularLocation>
</comment>
<protein>
    <submittedName>
        <fullName evidence="11">ABC transporter permease</fullName>
    </submittedName>
</protein>
<comment type="similarity">
    <text evidence="9">Belongs to the binding-protein-dependent transport system permease family.</text>
</comment>
<dbReference type="Proteomes" id="UP000698752">
    <property type="component" value="Unassembled WGS sequence"/>
</dbReference>
<keyword evidence="6" id="KW-0653">Protein transport</keyword>
<evidence type="ECO:0000256" key="7">
    <source>
        <dbReference type="ARBA" id="ARBA00022989"/>
    </source>
</evidence>
<dbReference type="InterPro" id="IPR000515">
    <property type="entry name" value="MetI-like"/>
</dbReference>
<keyword evidence="5" id="KW-0571">Peptide transport</keyword>
<dbReference type="PANTHER" id="PTHR43386">
    <property type="entry name" value="OLIGOPEPTIDE TRANSPORT SYSTEM PERMEASE PROTEIN APPC"/>
    <property type="match status" value="1"/>
</dbReference>
<evidence type="ECO:0000259" key="10">
    <source>
        <dbReference type="PROSITE" id="PS50928"/>
    </source>
</evidence>
<dbReference type="PROSITE" id="PS50928">
    <property type="entry name" value="ABC_TM1"/>
    <property type="match status" value="1"/>
</dbReference>
<dbReference type="RefSeq" id="WP_211866016.1">
    <property type="nucleotide sequence ID" value="NZ_JAAEDI010000003.1"/>
</dbReference>
<evidence type="ECO:0000256" key="4">
    <source>
        <dbReference type="ARBA" id="ARBA00022692"/>
    </source>
</evidence>
<keyword evidence="12" id="KW-1185">Reference proteome</keyword>
<dbReference type="CDD" id="cd06261">
    <property type="entry name" value="TM_PBP2"/>
    <property type="match status" value="1"/>
</dbReference>
<keyword evidence="4 9" id="KW-0812">Transmembrane</keyword>
<name>A0ABS5ECC1_9PROT</name>
<keyword evidence="7 9" id="KW-1133">Transmembrane helix</keyword>
<comment type="caution">
    <text evidence="11">The sequence shown here is derived from an EMBL/GenBank/DDBJ whole genome shotgun (WGS) entry which is preliminary data.</text>
</comment>
<reference evidence="12" key="1">
    <citation type="journal article" date="2021" name="Syst. Appl. Microbiol.">
        <title>Roseomonas hellenica sp. nov., isolated from roots of wild-growing Alkanna tinctoria.</title>
        <authorList>
            <person name="Rat A."/>
            <person name="Naranjo H.D."/>
            <person name="Lebbe L."/>
            <person name="Cnockaert M."/>
            <person name="Krigas N."/>
            <person name="Grigoriadou K."/>
            <person name="Maloupa E."/>
            <person name="Willems A."/>
        </authorList>
    </citation>
    <scope>NUCLEOTIDE SEQUENCE [LARGE SCALE GENOMIC DNA]</scope>
    <source>
        <strain evidence="12">LMG 31159</strain>
    </source>
</reference>
<keyword evidence="8 9" id="KW-0472">Membrane</keyword>
<dbReference type="InterPro" id="IPR050366">
    <property type="entry name" value="BP-dependent_transpt_permease"/>
</dbReference>
<proteinExistence type="inferred from homology"/>
<evidence type="ECO:0000256" key="8">
    <source>
        <dbReference type="ARBA" id="ARBA00023136"/>
    </source>
</evidence>
<dbReference type="Gene3D" id="1.10.3720.10">
    <property type="entry name" value="MetI-like"/>
    <property type="match status" value="1"/>
</dbReference>
<feature type="domain" description="ABC transmembrane type-1" evidence="10">
    <location>
        <begin position="62"/>
        <end position="250"/>
    </location>
</feature>
<sequence>MTPDRLALFLLIGIYAACVLLAPAGALPSLPVYAALEGPSLSHPLGTDDLGRDMLQALLQGGRTSLTVAAAATALALSLGLAVGVAAGLASGIVDELMMRTAEIVSSLPALLLAVLVAALFGGSTWNLALVLGLTRWPLIARIVRTETQALLGRDFLCAAWALGGSPWHVARLHLLPHLMAPISASAGIVFGGAVLAEAALSFVGLGDPAATSWGQMIAQGFSVLARAWWAWAYPTLVLIAVSGIVAVAADASLAMERSGTATSSRSLVATERNPE</sequence>
<organism evidence="11 12">
    <name type="scientific">Neoroseomonas terrae</name>
    <dbReference type="NCBI Taxonomy" id="424799"/>
    <lineage>
        <taxon>Bacteria</taxon>
        <taxon>Pseudomonadati</taxon>
        <taxon>Pseudomonadota</taxon>
        <taxon>Alphaproteobacteria</taxon>
        <taxon>Acetobacterales</taxon>
        <taxon>Acetobacteraceae</taxon>
        <taxon>Neoroseomonas</taxon>
    </lineage>
</organism>
<evidence type="ECO:0000256" key="1">
    <source>
        <dbReference type="ARBA" id="ARBA00004651"/>
    </source>
</evidence>
<dbReference type="Pfam" id="PF00528">
    <property type="entry name" value="BPD_transp_1"/>
    <property type="match status" value="1"/>
</dbReference>
<evidence type="ECO:0000256" key="5">
    <source>
        <dbReference type="ARBA" id="ARBA00022856"/>
    </source>
</evidence>
<feature type="transmembrane region" description="Helical" evidence="9">
    <location>
        <begin position="68"/>
        <end position="90"/>
    </location>
</feature>
<evidence type="ECO:0000313" key="12">
    <source>
        <dbReference type="Proteomes" id="UP000698752"/>
    </source>
</evidence>
<feature type="transmembrane region" description="Helical" evidence="9">
    <location>
        <begin position="111"/>
        <end position="132"/>
    </location>
</feature>
<evidence type="ECO:0000313" key="11">
    <source>
        <dbReference type="EMBL" id="MBR0648662.1"/>
    </source>
</evidence>
<accession>A0ABS5ECC1</accession>
<dbReference type="InterPro" id="IPR035906">
    <property type="entry name" value="MetI-like_sf"/>
</dbReference>
<feature type="transmembrane region" description="Helical" evidence="9">
    <location>
        <begin position="229"/>
        <end position="250"/>
    </location>
</feature>
<keyword evidence="3" id="KW-1003">Cell membrane</keyword>
<keyword evidence="2 9" id="KW-0813">Transport</keyword>
<gene>
    <name evidence="11" type="ORF">GXW78_03235</name>
</gene>
<evidence type="ECO:0000256" key="9">
    <source>
        <dbReference type="RuleBase" id="RU363032"/>
    </source>
</evidence>
<evidence type="ECO:0000256" key="3">
    <source>
        <dbReference type="ARBA" id="ARBA00022475"/>
    </source>
</evidence>
<dbReference type="PANTHER" id="PTHR43386:SF1">
    <property type="entry name" value="D,D-DIPEPTIDE TRANSPORT SYSTEM PERMEASE PROTEIN DDPC-RELATED"/>
    <property type="match status" value="1"/>
</dbReference>
<dbReference type="EMBL" id="JAAEDI010000003">
    <property type="protein sequence ID" value="MBR0648662.1"/>
    <property type="molecule type" value="Genomic_DNA"/>
</dbReference>
<dbReference type="SUPFAM" id="SSF161098">
    <property type="entry name" value="MetI-like"/>
    <property type="match status" value="1"/>
</dbReference>
<evidence type="ECO:0000256" key="6">
    <source>
        <dbReference type="ARBA" id="ARBA00022927"/>
    </source>
</evidence>